<organism evidence="1 2">
    <name type="scientific">Ornithorhynchus anatinus</name>
    <name type="common">Duckbill platypus</name>
    <dbReference type="NCBI Taxonomy" id="9258"/>
    <lineage>
        <taxon>Eukaryota</taxon>
        <taxon>Metazoa</taxon>
        <taxon>Chordata</taxon>
        <taxon>Craniata</taxon>
        <taxon>Vertebrata</taxon>
        <taxon>Euteleostomi</taxon>
        <taxon>Mammalia</taxon>
        <taxon>Monotremata</taxon>
        <taxon>Ornithorhynchidae</taxon>
        <taxon>Ornithorhynchus</taxon>
    </lineage>
</organism>
<dbReference type="InParanoid" id="A0A6I8NG85"/>
<protein>
    <submittedName>
        <fullName evidence="1">Uncharacterized protein</fullName>
    </submittedName>
</protein>
<dbReference type="Proteomes" id="UP000002279">
    <property type="component" value="Chromosome X1"/>
</dbReference>
<accession>A0A6I8NG85</accession>
<dbReference type="Ensembl" id="ENSOANT00000069037.1">
    <property type="protein sequence ID" value="ENSOANP00000039721.1"/>
    <property type="gene ID" value="ENSOANG00000046474.1"/>
</dbReference>
<dbReference type="InterPro" id="IPR013083">
    <property type="entry name" value="Znf_RING/FYVE/PHD"/>
</dbReference>
<reference evidence="1 2" key="1">
    <citation type="journal article" date="2008" name="Nature">
        <title>Genome analysis of the platypus reveals unique signatures of evolution.</title>
        <authorList>
            <person name="Warren W.C."/>
            <person name="Hillier L.W."/>
            <person name="Marshall Graves J.A."/>
            <person name="Birney E."/>
            <person name="Ponting C.P."/>
            <person name="Grutzner F."/>
            <person name="Belov K."/>
            <person name="Miller W."/>
            <person name="Clarke L."/>
            <person name="Chinwalla A.T."/>
            <person name="Yang S.P."/>
            <person name="Heger A."/>
            <person name="Locke D.P."/>
            <person name="Miethke P."/>
            <person name="Waters P.D."/>
            <person name="Veyrunes F."/>
            <person name="Fulton L."/>
            <person name="Fulton B."/>
            <person name="Graves T."/>
            <person name="Wallis J."/>
            <person name="Puente X.S."/>
            <person name="Lopez-Otin C."/>
            <person name="Ordonez G.R."/>
            <person name="Eichler E.E."/>
            <person name="Chen L."/>
            <person name="Cheng Z."/>
            <person name="Deakin J.E."/>
            <person name="Alsop A."/>
            <person name="Thompson K."/>
            <person name="Kirby P."/>
            <person name="Papenfuss A.T."/>
            <person name="Wakefield M.J."/>
            <person name="Olender T."/>
            <person name="Lancet D."/>
            <person name="Huttley G.A."/>
            <person name="Smit A.F."/>
            <person name="Pask A."/>
            <person name="Temple-Smith P."/>
            <person name="Batzer M.A."/>
            <person name="Walker J.A."/>
            <person name="Konkel M.K."/>
            <person name="Harris R.S."/>
            <person name="Whittington C.M."/>
            <person name="Wong E.S."/>
            <person name="Gemmell N.J."/>
            <person name="Buschiazzo E."/>
            <person name="Vargas Jentzsch I.M."/>
            <person name="Merkel A."/>
            <person name="Schmitz J."/>
            <person name="Zemann A."/>
            <person name="Churakov G."/>
            <person name="Kriegs J.O."/>
            <person name="Brosius J."/>
            <person name="Murchison E.P."/>
            <person name="Sachidanandam R."/>
            <person name="Smith C."/>
            <person name="Hannon G.J."/>
            <person name="Tsend-Ayush E."/>
            <person name="McMillan D."/>
            <person name="Attenborough R."/>
            <person name="Rens W."/>
            <person name="Ferguson-Smith M."/>
            <person name="Lefevre C.M."/>
            <person name="Sharp J.A."/>
            <person name="Nicholas K.R."/>
            <person name="Ray D.A."/>
            <person name="Kube M."/>
            <person name="Reinhardt R."/>
            <person name="Pringle T.H."/>
            <person name="Taylor J."/>
            <person name="Jones R.C."/>
            <person name="Nixon B."/>
            <person name="Dacheux J.L."/>
            <person name="Niwa H."/>
            <person name="Sekita Y."/>
            <person name="Huang X."/>
            <person name="Stark A."/>
            <person name="Kheradpour P."/>
            <person name="Kellis M."/>
            <person name="Flicek P."/>
            <person name="Chen Y."/>
            <person name="Webber C."/>
            <person name="Hardison R."/>
            <person name="Nelson J."/>
            <person name="Hallsworth-Pepin K."/>
            <person name="Delehaunty K."/>
            <person name="Markovic C."/>
            <person name="Minx P."/>
            <person name="Feng Y."/>
            <person name="Kremitzki C."/>
            <person name="Mitreva M."/>
            <person name="Glasscock J."/>
            <person name="Wylie T."/>
            <person name="Wohldmann P."/>
            <person name="Thiru P."/>
            <person name="Nhan M.N."/>
            <person name="Pohl C.S."/>
            <person name="Smith S.M."/>
            <person name="Hou S."/>
            <person name="Nefedov M."/>
            <person name="de Jong P.J."/>
            <person name="Renfree M.B."/>
            <person name="Mardis E.R."/>
            <person name="Wilson R.K."/>
        </authorList>
    </citation>
    <scope>NUCLEOTIDE SEQUENCE [LARGE SCALE GENOMIC DNA]</scope>
    <source>
        <strain evidence="1 2">Glennie</strain>
    </source>
</reference>
<reference evidence="1" key="3">
    <citation type="submission" date="2025-09" db="UniProtKB">
        <authorList>
            <consortium name="Ensembl"/>
        </authorList>
    </citation>
    <scope>IDENTIFICATION</scope>
    <source>
        <strain evidence="1">Glennie</strain>
    </source>
</reference>
<proteinExistence type="predicted"/>
<reference evidence="1" key="2">
    <citation type="submission" date="2025-08" db="UniProtKB">
        <authorList>
            <consortium name="Ensembl"/>
        </authorList>
    </citation>
    <scope>IDENTIFICATION</scope>
    <source>
        <strain evidence="1">Glennie</strain>
    </source>
</reference>
<dbReference type="Bgee" id="ENSOANG00000046474">
    <property type="expression patterns" value="Expressed in testis"/>
</dbReference>
<dbReference type="Gene3D" id="3.30.40.10">
    <property type="entry name" value="Zinc/RING finger domain, C3HC4 (zinc finger)"/>
    <property type="match status" value="1"/>
</dbReference>
<keyword evidence="2" id="KW-1185">Reference proteome</keyword>
<sequence length="65" mass="7481">MVICGTLLSFRNPVIFLYVFQTFESLLSCAICYDFFNIAVMIPQCSHNCKYGNVFVRVCRRGISM</sequence>
<name>A0A6I8NG85_ORNAN</name>
<evidence type="ECO:0000313" key="1">
    <source>
        <dbReference type="Ensembl" id="ENSOANP00000039721.1"/>
    </source>
</evidence>
<evidence type="ECO:0000313" key="2">
    <source>
        <dbReference type="Proteomes" id="UP000002279"/>
    </source>
</evidence>
<dbReference type="AlphaFoldDB" id="A0A6I8NG85"/>